<dbReference type="NCBIfam" id="NF002017">
    <property type="entry name" value="PRK00823.1-2"/>
    <property type="match status" value="1"/>
</dbReference>
<dbReference type="Gene3D" id="3.30.1360.20">
    <property type="entry name" value="Transcriptional coactivator/pterin dehydratase"/>
    <property type="match status" value="1"/>
</dbReference>
<evidence type="ECO:0000256" key="1">
    <source>
        <dbReference type="ARBA" id="ARBA00001554"/>
    </source>
</evidence>
<comment type="catalytic activity">
    <reaction evidence="1 4">
        <text>(4aS,6R)-4a-hydroxy-L-erythro-5,6,7,8-tetrahydrobiopterin = (6R)-L-erythro-6,7-dihydrobiopterin + H2O</text>
        <dbReference type="Rhea" id="RHEA:11920"/>
        <dbReference type="ChEBI" id="CHEBI:15377"/>
        <dbReference type="ChEBI" id="CHEBI:15642"/>
        <dbReference type="ChEBI" id="CHEBI:43120"/>
        <dbReference type="EC" id="4.2.1.96"/>
    </reaction>
</comment>
<dbReference type="InterPro" id="IPR001533">
    <property type="entry name" value="Pterin_deHydtase"/>
</dbReference>
<proteinExistence type="inferred from homology"/>
<dbReference type="SUPFAM" id="SSF55248">
    <property type="entry name" value="PCD-like"/>
    <property type="match status" value="1"/>
</dbReference>
<reference evidence="5 6" key="1">
    <citation type="journal article" date="2020" name="Microbiol. Res.">
        <title>Flavobacterium pokkalii sp. nov., a novel plant growth promoting native rhizobacteria isolated from pokkali rice grown in coastal saline affected agricultural regions of southern India, Kerala.</title>
        <authorList>
            <person name="Menon R.R."/>
            <person name="Kumari S."/>
            <person name="Viver T."/>
            <person name="Rameshkumar N."/>
        </authorList>
    </citation>
    <scope>NUCLEOTIDE SEQUENCE [LARGE SCALE GENOMIC DNA]</scope>
    <source>
        <strain evidence="5 6">L1I52</strain>
    </source>
</reference>
<protein>
    <recommendedName>
        <fullName evidence="4">Putative pterin-4-alpha-carbinolamine dehydratase</fullName>
        <shortName evidence="4">PHS</shortName>
        <ecNumber evidence="4">4.2.1.96</ecNumber>
    </recommendedName>
    <alternativeName>
        <fullName evidence="4">4-alpha-hydroxy-tetrahydropterin dehydratase</fullName>
    </alternativeName>
    <alternativeName>
        <fullName evidence="4">Pterin carbinolamine dehydratase</fullName>
        <shortName evidence="4">PCD</shortName>
    </alternativeName>
</protein>
<comment type="caution">
    <text evidence="5">The sequence shown here is derived from an EMBL/GenBank/DDBJ whole genome shotgun (WGS) entry which is preliminary data.</text>
</comment>
<dbReference type="PANTHER" id="PTHR12599">
    <property type="entry name" value="PTERIN-4-ALPHA-CARBINOLAMINE DEHYDRATASE"/>
    <property type="match status" value="1"/>
</dbReference>
<dbReference type="PANTHER" id="PTHR12599:SF0">
    <property type="entry name" value="PTERIN-4-ALPHA-CARBINOLAMINE DEHYDRATASE"/>
    <property type="match status" value="1"/>
</dbReference>
<dbReference type="EMBL" id="NASZ01000002">
    <property type="protein sequence ID" value="MBD0724106.1"/>
    <property type="molecule type" value="Genomic_DNA"/>
</dbReference>
<evidence type="ECO:0000256" key="4">
    <source>
        <dbReference type="HAMAP-Rule" id="MF_00434"/>
    </source>
</evidence>
<name>A0ABR7UMK5_9FLAO</name>
<keyword evidence="3 4" id="KW-0456">Lyase</keyword>
<dbReference type="EC" id="4.2.1.96" evidence="4"/>
<evidence type="ECO:0000313" key="5">
    <source>
        <dbReference type="EMBL" id="MBD0724106.1"/>
    </source>
</evidence>
<dbReference type="Proteomes" id="UP000661715">
    <property type="component" value="Unassembled WGS sequence"/>
</dbReference>
<evidence type="ECO:0000256" key="3">
    <source>
        <dbReference type="ARBA" id="ARBA00023239"/>
    </source>
</evidence>
<dbReference type="InterPro" id="IPR036428">
    <property type="entry name" value="PCD_sf"/>
</dbReference>
<evidence type="ECO:0000256" key="2">
    <source>
        <dbReference type="ARBA" id="ARBA00006472"/>
    </source>
</evidence>
<sequence length="92" mass="10688">METYNEQTAESLLQELKNWVFLKDGIEKNFEFKNFNQALAFMVQVGLLAEKHNHHPELFNVYNKVTLRLSTHDANGVTFKDFDLAKAIDKLS</sequence>
<dbReference type="NCBIfam" id="NF002018">
    <property type="entry name" value="PRK00823.1-3"/>
    <property type="match status" value="1"/>
</dbReference>
<evidence type="ECO:0000313" key="6">
    <source>
        <dbReference type="Proteomes" id="UP000661715"/>
    </source>
</evidence>
<dbReference type="Pfam" id="PF01329">
    <property type="entry name" value="Pterin_4a"/>
    <property type="match status" value="1"/>
</dbReference>
<dbReference type="HAMAP" id="MF_00434">
    <property type="entry name" value="Pterin_4_alpha"/>
    <property type="match status" value="1"/>
</dbReference>
<keyword evidence="6" id="KW-1185">Reference proteome</keyword>
<organism evidence="5 6">
    <name type="scientific">Flavobacterium pokkalii</name>
    <dbReference type="NCBI Taxonomy" id="1940408"/>
    <lineage>
        <taxon>Bacteria</taxon>
        <taxon>Pseudomonadati</taxon>
        <taxon>Bacteroidota</taxon>
        <taxon>Flavobacteriia</taxon>
        <taxon>Flavobacteriales</taxon>
        <taxon>Flavobacteriaceae</taxon>
        <taxon>Flavobacterium</taxon>
    </lineage>
</organism>
<gene>
    <name evidence="5" type="ORF">B6A10_02835</name>
</gene>
<dbReference type="RefSeq" id="WP_026712276.1">
    <property type="nucleotide sequence ID" value="NZ_NASZ01000002.1"/>
</dbReference>
<comment type="similarity">
    <text evidence="2 4">Belongs to the pterin-4-alpha-carbinolamine dehydratase family.</text>
</comment>
<accession>A0ABR7UMK5</accession>